<dbReference type="Proteomes" id="UP001153321">
    <property type="component" value="Chromosome 19"/>
</dbReference>
<proteinExistence type="predicted"/>
<organism evidence="1 2">
    <name type="scientific">Spodoptera littoralis</name>
    <name type="common">Egyptian cotton leafworm</name>
    <dbReference type="NCBI Taxonomy" id="7109"/>
    <lineage>
        <taxon>Eukaryota</taxon>
        <taxon>Metazoa</taxon>
        <taxon>Ecdysozoa</taxon>
        <taxon>Arthropoda</taxon>
        <taxon>Hexapoda</taxon>
        <taxon>Insecta</taxon>
        <taxon>Pterygota</taxon>
        <taxon>Neoptera</taxon>
        <taxon>Endopterygota</taxon>
        <taxon>Lepidoptera</taxon>
        <taxon>Glossata</taxon>
        <taxon>Ditrysia</taxon>
        <taxon>Noctuoidea</taxon>
        <taxon>Noctuidae</taxon>
        <taxon>Amphipyrinae</taxon>
        <taxon>Spodoptera</taxon>
    </lineage>
</organism>
<dbReference type="EMBL" id="LR824550">
    <property type="protein sequence ID" value="CAH1639313.1"/>
    <property type="molecule type" value="Genomic_DNA"/>
</dbReference>
<reference evidence="1" key="1">
    <citation type="submission" date="2022-02" db="EMBL/GenBank/DDBJ databases">
        <authorList>
            <person name="King R."/>
        </authorList>
    </citation>
    <scope>NUCLEOTIDE SEQUENCE</scope>
</reference>
<accession>A0A9P0I360</accession>
<protein>
    <submittedName>
        <fullName evidence="1">Uncharacterized protein</fullName>
    </submittedName>
</protein>
<evidence type="ECO:0000313" key="1">
    <source>
        <dbReference type="EMBL" id="CAH1639313.1"/>
    </source>
</evidence>
<gene>
    <name evidence="1" type="ORF">SPLIT_LOCUS4670</name>
</gene>
<name>A0A9P0I360_SPOLI</name>
<sequence>MILNSMAKKIYTNYHSLFYPLRGGIYQNPF</sequence>
<evidence type="ECO:0000313" key="2">
    <source>
        <dbReference type="Proteomes" id="UP001153321"/>
    </source>
</evidence>
<keyword evidence="2" id="KW-1185">Reference proteome</keyword>
<dbReference type="AlphaFoldDB" id="A0A9P0I360"/>